<dbReference type="RefSeq" id="WP_053944654.1">
    <property type="nucleotide sequence ID" value="NZ_CP010401.1"/>
</dbReference>
<reference evidence="5 6" key="1">
    <citation type="journal article" date="2015" name="Genome Announc.">
        <title>Complete Genome Sequence of Bartonella ancashensis Strain 20.00, Isolated from the Blood of a Patient with Verruga Peruana.</title>
        <authorList>
            <person name="Hang J."/>
            <person name="Mullins K.E."/>
            <person name="Clifford R.J."/>
            <person name="Onmus-Leone F."/>
            <person name="Yang Y."/>
            <person name="Jiang J."/>
            <person name="Leguia M."/>
            <person name="Kasper M.R."/>
            <person name="Maguina C."/>
            <person name="Lesho E.P."/>
            <person name="Jarman R.G."/>
            <person name="Richards A.L."/>
            <person name="Blazes D."/>
        </authorList>
    </citation>
    <scope>NUCLEOTIDE SEQUENCE [LARGE SCALE GENOMIC DNA]</scope>
    <source>
        <strain evidence="5 6">20.00</strain>
    </source>
</reference>
<dbReference type="GO" id="GO:0016757">
    <property type="term" value="F:glycosyltransferase activity"/>
    <property type="evidence" value="ECO:0007669"/>
    <property type="project" value="UniProtKB-KW"/>
</dbReference>
<dbReference type="OrthoDB" id="5490290at2"/>
<organism evidence="5 6">
    <name type="scientific">Bartonella ancashensis</name>
    <dbReference type="NCBI Taxonomy" id="1318743"/>
    <lineage>
        <taxon>Bacteria</taxon>
        <taxon>Pseudomonadati</taxon>
        <taxon>Pseudomonadota</taxon>
        <taxon>Alphaproteobacteria</taxon>
        <taxon>Hyphomicrobiales</taxon>
        <taxon>Bartonellaceae</taxon>
        <taxon>Bartonella</taxon>
    </lineage>
</organism>
<dbReference type="KEGG" id="banc:PU02_0776"/>
<sequence length="352" mass="39737">MHISAEETDIIVPHFKRRLSGVMSTVIHLIPLQRRKGLSISILGVGLPKSLPHLTFKDLFELWKLPKGRPFRIWHARRNVEMIVGVILRDVLRMKLKLVFTSASQRYHKFFTKWLLHRMDKIIAVSPGTGTYLDVPYQVVKHGVNLEYFFPSETVSDCFAATGLLGKYIVGCFGRIRYLKGVDLFVDAMLELLPVYPDWTAIIAGRTTMQHYFFEQQLRKKISRAGLSDRIIMLGEVLDTPSLYRCLSLYVAPSRLEGFGLTPLEAMASQVAVVTSDAGIYEELVVEGAGTVVKKGDGVALTKAIESYFSDLNKTVAEGKRALEHVRTHFPLEKEASEIGEIYEKMFSEKVG</sequence>
<keyword evidence="2" id="KW-0328">Glycosyltransferase</keyword>
<dbReference type="InterPro" id="IPR001296">
    <property type="entry name" value="Glyco_trans_1"/>
</dbReference>
<dbReference type="PANTHER" id="PTHR12526:SF640">
    <property type="entry name" value="COLANIC ACID BIOSYNTHESIS GLYCOSYLTRANSFERASE WCAL-RELATED"/>
    <property type="match status" value="1"/>
</dbReference>
<evidence type="ECO:0000256" key="2">
    <source>
        <dbReference type="ARBA" id="ARBA00022676"/>
    </source>
</evidence>
<evidence type="ECO:0000313" key="6">
    <source>
        <dbReference type="Proteomes" id="UP000057213"/>
    </source>
</evidence>
<dbReference type="EMBL" id="CP010401">
    <property type="protein sequence ID" value="ALE03590.1"/>
    <property type="molecule type" value="Genomic_DNA"/>
</dbReference>
<dbReference type="Pfam" id="PF00534">
    <property type="entry name" value="Glycos_transf_1"/>
    <property type="match status" value="1"/>
</dbReference>
<proteinExistence type="inferred from homology"/>
<dbReference type="CDD" id="cd03801">
    <property type="entry name" value="GT4_PimA-like"/>
    <property type="match status" value="1"/>
</dbReference>
<dbReference type="PATRIC" id="fig|1318743.3.peg.790"/>
<accession>A0A0M5KSL6</accession>
<dbReference type="AlphaFoldDB" id="A0A0M5KSL6"/>
<dbReference type="Proteomes" id="UP000057213">
    <property type="component" value="Chromosome"/>
</dbReference>
<name>A0A0M5KSL6_9HYPH</name>
<evidence type="ECO:0000256" key="1">
    <source>
        <dbReference type="ARBA" id="ARBA00009481"/>
    </source>
</evidence>
<dbReference type="Gene3D" id="3.40.50.2000">
    <property type="entry name" value="Glycogen Phosphorylase B"/>
    <property type="match status" value="2"/>
</dbReference>
<feature type="domain" description="Glycosyl transferase family 1" evidence="4">
    <location>
        <begin position="166"/>
        <end position="314"/>
    </location>
</feature>
<evidence type="ECO:0000256" key="3">
    <source>
        <dbReference type="ARBA" id="ARBA00022679"/>
    </source>
</evidence>
<keyword evidence="6" id="KW-1185">Reference proteome</keyword>
<dbReference type="STRING" id="1318743.PU02_0776"/>
<protein>
    <submittedName>
        <fullName evidence="5">Glycosyltransferase</fullName>
    </submittedName>
</protein>
<keyword evidence="3 5" id="KW-0808">Transferase</keyword>
<evidence type="ECO:0000313" key="5">
    <source>
        <dbReference type="EMBL" id="ALE03590.1"/>
    </source>
</evidence>
<gene>
    <name evidence="5" type="ORF">PU02_0776</name>
</gene>
<dbReference type="SUPFAM" id="SSF53756">
    <property type="entry name" value="UDP-Glycosyltransferase/glycogen phosphorylase"/>
    <property type="match status" value="1"/>
</dbReference>
<comment type="similarity">
    <text evidence="1">Belongs to the glycosyltransferase group 1 family. Glycosyltransferase 4 subfamily.</text>
</comment>
<evidence type="ECO:0000259" key="4">
    <source>
        <dbReference type="Pfam" id="PF00534"/>
    </source>
</evidence>
<dbReference type="PANTHER" id="PTHR12526">
    <property type="entry name" value="GLYCOSYLTRANSFERASE"/>
    <property type="match status" value="1"/>
</dbReference>